<keyword evidence="2" id="KW-0547">Nucleotide-binding</keyword>
<feature type="domain" description="ABC transporter" evidence="4">
    <location>
        <begin position="9"/>
        <end position="245"/>
    </location>
</feature>
<protein>
    <submittedName>
        <fullName evidence="5">Phospholipid/cholesterol/gamma-HCH transport system ATP-binding protein</fullName>
    </submittedName>
</protein>
<sequence length="247" mass="27289">MNETQDTAIALDHVSKSFGKKQVLRDVSFSVARGEAICVLGRSGTGKSVTLKLMIALLKPDAGRISIDEDDITQLERKELSRVRRKMGFLFQSAALFDSLTLHDNLALPLRRLTDKSKQEIEVIIDHVLGQVGLADDKGKMPVELSGGMQKRAGLARALVFEPQILLIDEPSSGLDRITASEIDDLLLEQKTKHHTTMVIVTHDVHCARRVGDRFAVLDQGRLAALGTPQELEHHENETVRMLVGES</sequence>
<dbReference type="Proteomes" id="UP000538666">
    <property type="component" value="Unassembled WGS sequence"/>
</dbReference>
<keyword evidence="1" id="KW-0813">Transport</keyword>
<keyword evidence="6" id="KW-1185">Reference proteome</keyword>
<dbReference type="InterPro" id="IPR003439">
    <property type="entry name" value="ABC_transporter-like_ATP-bd"/>
</dbReference>
<dbReference type="OrthoDB" id="9802264at2"/>
<dbReference type="AlphaFoldDB" id="A0A841JY18"/>
<dbReference type="RefSeq" id="WP_050058549.1">
    <property type="nucleotide sequence ID" value="NZ_JACHEK010000003.1"/>
</dbReference>
<organism evidence="5 6">
    <name type="scientific">Silvibacterium bohemicum</name>
    <dbReference type="NCBI Taxonomy" id="1577686"/>
    <lineage>
        <taxon>Bacteria</taxon>
        <taxon>Pseudomonadati</taxon>
        <taxon>Acidobacteriota</taxon>
        <taxon>Terriglobia</taxon>
        <taxon>Terriglobales</taxon>
        <taxon>Acidobacteriaceae</taxon>
        <taxon>Silvibacterium</taxon>
    </lineage>
</organism>
<comment type="caution">
    <text evidence="5">The sequence shown here is derived from an EMBL/GenBank/DDBJ whole genome shotgun (WGS) entry which is preliminary data.</text>
</comment>
<dbReference type="InterPro" id="IPR017871">
    <property type="entry name" value="ABC_transporter-like_CS"/>
</dbReference>
<evidence type="ECO:0000313" key="5">
    <source>
        <dbReference type="EMBL" id="MBB6143881.1"/>
    </source>
</evidence>
<keyword evidence="3 5" id="KW-0067">ATP-binding</keyword>
<dbReference type="SUPFAM" id="SSF52540">
    <property type="entry name" value="P-loop containing nucleoside triphosphate hydrolases"/>
    <property type="match status" value="1"/>
</dbReference>
<evidence type="ECO:0000256" key="2">
    <source>
        <dbReference type="ARBA" id="ARBA00022741"/>
    </source>
</evidence>
<name>A0A841JY18_9BACT</name>
<evidence type="ECO:0000256" key="1">
    <source>
        <dbReference type="ARBA" id="ARBA00022448"/>
    </source>
</evidence>
<dbReference type="EMBL" id="JACHEK010000003">
    <property type="protein sequence ID" value="MBB6143881.1"/>
    <property type="molecule type" value="Genomic_DNA"/>
</dbReference>
<evidence type="ECO:0000313" key="6">
    <source>
        <dbReference type="Proteomes" id="UP000538666"/>
    </source>
</evidence>
<dbReference type="PROSITE" id="PS00211">
    <property type="entry name" value="ABC_TRANSPORTER_1"/>
    <property type="match status" value="1"/>
</dbReference>
<evidence type="ECO:0000256" key="3">
    <source>
        <dbReference type="ARBA" id="ARBA00022840"/>
    </source>
</evidence>
<dbReference type="Pfam" id="PF00005">
    <property type="entry name" value="ABC_tran"/>
    <property type="match status" value="1"/>
</dbReference>
<gene>
    <name evidence="5" type="ORF">HNQ77_001830</name>
</gene>
<dbReference type="PANTHER" id="PTHR43023:SF6">
    <property type="entry name" value="INTERMEMBRANE PHOSPHOLIPID TRANSPORT SYSTEM ATP-BINDING PROTEIN MLAF"/>
    <property type="match status" value="1"/>
</dbReference>
<dbReference type="SMART" id="SM00382">
    <property type="entry name" value="AAA"/>
    <property type="match status" value="1"/>
</dbReference>
<dbReference type="GO" id="GO:0005524">
    <property type="term" value="F:ATP binding"/>
    <property type="evidence" value="ECO:0007669"/>
    <property type="project" value="UniProtKB-KW"/>
</dbReference>
<dbReference type="Gene3D" id="3.40.50.300">
    <property type="entry name" value="P-loop containing nucleotide triphosphate hydrolases"/>
    <property type="match status" value="1"/>
</dbReference>
<evidence type="ECO:0000259" key="4">
    <source>
        <dbReference type="PROSITE" id="PS50893"/>
    </source>
</evidence>
<reference evidence="5 6" key="1">
    <citation type="submission" date="2020-08" db="EMBL/GenBank/DDBJ databases">
        <title>Genomic Encyclopedia of Type Strains, Phase IV (KMG-IV): sequencing the most valuable type-strain genomes for metagenomic binning, comparative biology and taxonomic classification.</title>
        <authorList>
            <person name="Goeker M."/>
        </authorList>
    </citation>
    <scope>NUCLEOTIDE SEQUENCE [LARGE SCALE GENOMIC DNA]</scope>
    <source>
        <strain evidence="5 6">DSM 103733</strain>
    </source>
</reference>
<dbReference type="InterPro" id="IPR027417">
    <property type="entry name" value="P-loop_NTPase"/>
</dbReference>
<dbReference type="PANTHER" id="PTHR43023">
    <property type="entry name" value="PROTEIN TRIGALACTOSYLDIACYLGLYCEROL 3, CHLOROPLASTIC"/>
    <property type="match status" value="1"/>
</dbReference>
<dbReference type="PROSITE" id="PS50893">
    <property type="entry name" value="ABC_TRANSPORTER_2"/>
    <property type="match status" value="1"/>
</dbReference>
<proteinExistence type="predicted"/>
<accession>A0A841JY18</accession>
<dbReference type="GO" id="GO:0016887">
    <property type="term" value="F:ATP hydrolysis activity"/>
    <property type="evidence" value="ECO:0007669"/>
    <property type="project" value="InterPro"/>
</dbReference>
<dbReference type="InterPro" id="IPR003593">
    <property type="entry name" value="AAA+_ATPase"/>
</dbReference>